<dbReference type="GO" id="GO:0006260">
    <property type="term" value="P:DNA replication"/>
    <property type="evidence" value="ECO:0007669"/>
    <property type="project" value="UniProtKB-KW"/>
</dbReference>
<dbReference type="AlphaFoldDB" id="A0AAW1QT05"/>
<dbReference type="EMBL" id="JALJOR010000002">
    <property type="protein sequence ID" value="KAK9824573.1"/>
    <property type="molecule type" value="Genomic_DNA"/>
</dbReference>
<keyword evidence="4 10" id="KW-0227">DNA damage</keyword>
<evidence type="ECO:0000313" key="15">
    <source>
        <dbReference type="EMBL" id="KAK9824573.1"/>
    </source>
</evidence>
<feature type="domain" description="Histone chaperone RTT106/FACT complex subunit SPT16-like middle" evidence="14">
    <location>
        <begin position="801"/>
        <end position="891"/>
    </location>
</feature>
<dbReference type="PANTHER" id="PTHR13980">
    <property type="entry name" value="CDC68 RELATED"/>
    <property type="match status" value="1"/>
</dbReference>
<dbReference type="SMART" id="SM01285">
    <property type="entry name" value="FACT-Spt16_Nlob"/>
    <property type="match status" value="1"/>
</dbReference>
<sequence>MAIQIDDQQLCKRLKAVYDSWKTGQQAWSGATALAVPVGSASDVLRYLKGITVQLWLFGYELPDTILVFTASALHVLTSSKKASLLEQVAGFCKDRVGVDLVLHVKPKSEDGRAQIQELVAVLEGATVGVFAKETAEGKLASLWYDALAGTGRAAVDITPSFADLLACKDTAEITNVKKAAFLSSSVMKNWMVPELEGIVDEEKRVKHSRLSERLEEVITDPSKINIKLKAENVDIAYPPIVQSGGNYDLKVSAQSDDRVLQYDVILCSLGARYSMYCANVARTYLVDPNKVQEAEYKALLAAQEAALRSLTEGASLAAPYHAAVKALQEAGQDALIPHLTKNVGFGMGLEFREGTAVLNSKNTNTVKAGMVFNVAIGAADLRRTDADEGMASTYALVVADTVLVPAGGGAPEVLTAVCPKAWTDVAYYFKDNEAGEQVEEERPPAKFDADGVVKKTMLRSEDQNFKAQEETRRKQKENQEELLKRVNEETLRQLTHAKGSEQQHGTGRKVSEVVAYRSINEVPPTRDLAIQVDQKNECVLVPIYGVMVPFHILTVKNASNNQDGSHAYIRLNFNFGATFEPSTSFPNAMFLKELSFRSADTRHAAKVVQEIKVLRSAVSQRERENAERATLVQQERLIKAKGRMYTLPDVWIRPPFGGKGRKMTGQLEAHANGFRYTTPKGESLDIMYRNIKHAFFQPAENEMITLVHLHLIDSIMVGKKKTQDVQFYTEVMDSVQTLDVGRRSAYDPDEIEEEQRERELRNKINRQFQQFVKRVQQDVWERDFGDLDLEFEIPFRELGFMGVPHRTTAFVMPTVNCLVELIEMPFTVITMTEVNLVNLERVGFGLRNFDMTIVFKDLTRDVVRIDAIRIESLETIKEWLGSMDIKFYESKINLNWKPILKSIQEDPEGFIAEGGWSFLDQEGGDSEGEAGEESEDDAEFAPSGSEEEAESSEDASSEDESLVDSDEDEDEEEEAEEDEEGEEGLSWEELEEEAIKEDRAKHYSEGETDDENDRKRKRKGGGGPAAPAAKKRGRR</sequence>
<reference evidence="15 16" key="1">
    <citation type="journal article" date="2024" name="Nat. Commun.">
        <title>Phylogenomics reveals the evolutionary origins of lichenization in chlorophyte algae.</title>
        <authorList>
            <person name="Puginier C."/>
            <person name="Libourel C."/>
            <person name="Otte J."/>
            <person name="Skaloud P."/>
            <person name="Haon M."/>
            <person name="Grisel S."/>
            <person name="Petersen M."/>
            <person name="Berrin J.G."/>
            <person name="Delaux P.M."/>
            <person name="Dal Grande F."/>
            <person name="Keller J."/>
        </authorList>
    </citation>
    <scope>NUCLEOTIDE SEQUENCE [LARGE SCALE GENOMIC DNA]</scope>
    <source>
        <strain evidence="15 16">SAG 2043</strain>
    </source>
</reference>
<feature type="region of interest" description="Disordered" evidence="11">
    <location>
        <begin position="916"/>
        <end position="1036"/>
    </location>
</feature>
<evidence type="ECO:0000256" key="10">
    <source>
        <dbReference type="RuleBase" id="RU367052"/>
    </source>
</evidence>
<dbReference type="Pfam" id="PF21091">
    <property type="entry name" value="SPT16_C"/>
    <property type="match status" value="1"/>
</dbReference>
<organism evidence="15 16">
    <name type="scientific">[Myrmecia] bisecta</name>
    <dbReference type="NCBI Taxonomy" id="41462"/>
    <lineage>
        <taxon>Eukaryota</taxon>
        <taxon>Viridiplantae</taxon>
        <taxon>Chlorophyta</taxon>
        <taxon>core chlorophytes</taxon>
        <taxon>Trebouxiophyceae</taxon>
        <taxon>Trebouxiales</taxon>
        <taxon>Trebouxiaceae</taxon>
        <taxon>Myrmecia</taxon>
    </lineage>
</organism>
<dbReference type="InterPro" id="IPR029148">
    <property type="entry name" value="FACT-SPT16_Nlobe"/>
</dbReference>
<dbReference type="InterPro" id="IPR036005">
    <property type="entry name" value="Creatinase/aminopeptidase-like"/>
</dbReference>
<evidence type="ECO:0000259" key="13">
    <source>
        <dbReference type="SMART" id="SM01286"/>
    </source>
</evidence>
<keyword evidence="9 10" id="KW-0539">Nucleus</keyword>
<comment type="similarity">
    <text evidence="1 10">Belongs to the peptidase M24 family. SPT16 subfamily.</text>
</comment>
<dbReference type="Gene3D" id="3.40.350.10">
    <property type="entry name" value="Creatinase/prolidase N-terminal domain"/>
    <property type="match status" value="1"/>
</dbReference>
<feature type="compositionally biased region" description="Basic and acidic residues" evidence="11">
    <location>
        <begin position="997"/>
        <end position="1006"/>
    </location>
</feature>
<dbReference type="Gene3D" id="2.30.29.30">
    <property type="entry name" value="Pleckstrin-homology domain (PH domain)/Phosphotyrosine-binding domain (PTB)"/>
    <property type="match status" value="1"/>
</dbReference>
<evidence type="ECO:0000256" key="9">
    <source>
        <dbReference type="ARBA" id="ARBA00023242"/>
    </source>
</evidence>
<dbReference type="GO" id="GO:0006368">
    <property type="term" value="P:transcription elongation by RNA polymerase II"/>
    <property type="evidence" value="ECO:0007669"/>
    <property type="project" value="TreeGrafter"/>
</dbReference>
<keyword evidence="16" id="KW-1185">Reference proteome</keyword>
<evidence type="ECO:0000259" key="14">
    <source>
        <dbReference type="SMART" id="SM01287"/>
    </source>
</evidence>
<dbReference type="Proteomes" id="UP001489004">
    <property type="component" value="Unassembled WGS sequence"/>
</dbReference>
<comment type="caution">
    <text evidence="15">The sequence shown here is derived from an EMBL/GenBank/DDBJ whole genome shotgun (WGS) entry which is preliminary data.</text>
</comment>
<dbReference type="SMART" id="SM01287">
    <property type="entry name" value="Rtt106"/>
    <property type="match status" value="1"/>
</dbReference>
<comment type="subcellular location">
    <subcellularLocation>
        <location evidence="10">Nucleus</location>
    </subcellularLocation>
    <subcellularLocation>
        <location evidence="10">Chromosome</location>
    </subcellularLocation>
</comment>
<evidence type="ECO:0000256" key="8">
    <source>
        <dbReference type="ARBA" id="ARBA00023204"/>
    </source>
</evidence>
<keyword evidence="5 10" id="KW-0805">Transcription regulation</keyword>
<dbReference type="Gene3D" id="2.30.29.210">
    <property type="entry name" value="FACT complex subunit Spt16p/Cdc68p"/>
    <property type="match status" value="1"/>
</dbReference>
<keyword evidence="7 10" id="KW-0804">Transcription</keyword>
<dbReference type="GO" id="GO:0010468">
    <property type="term" value="P:regulation of gene expression"/>
    <property type="evidence" value="ECO:0007669"/>
    <property type="project" value="UniProtKB-ARBA"/>
</dbReference>
<evidence type="ECO:0000256" key="11">
    <source>
        <dbReference type="SAM" id="MobiDB-lite"/>
    </source>
</evidence>
<feature type="domain" description="FACT complex subunit SPT16 middle" evidence="13">
    <location>
        <begin position="531"/>
        <end position="677"/>
    </location>
</feature>
<keyword evidence="6" id="KW-0175">Coiled coil</keyword>
<dbReference type="FunFam" id="3.90.230.10:FF:000005">
    <property type="entry name" value="FACT complex subunit spt16"/>
    <property type="match status" value="1"/>
</dbReference>
<dbReference type="InterPro" id="IPR056595">
    <property type="entry name" value="Fact-SPT16_PH"/>
</dbReference>
<feature type="compositionally biased region" description="Acidic residues" evidence="11">
    <location>
        <begin position="923"/>
        <end position="996"/>
    </location>
</feature>
<dbReference type="Gene3D" id="3.90.230.10">
    <property type="entry name" value="Creatinase/methionine aminopeptidase superfamily"/>
    <property type="match status" value="1"/>
</dbReference>
<evidence type="ECO:0000256" key="3">
    <source>
        <dbReference type="ARBA" id="ARBA00022705"/>
    </source>
</evidence>
<dbReference type="InterPro" id="IPR040258">
    <property type="entry name" value="Spt16"/>
</dbReference>
<dbReference type="SMART" id="SM01286">
    <property type="entry name" value="SPT16"/>
    <property type="match status" value="1"/>
</dbReference>
<dbReference type="InterPro" id="IPR000994">
    <property type="entry name" value="Pept_M24"/>
</dbReference>
<dbReference type="Pfam" id="PF24824">
    <property type="entry name" value="PH_SPT16"/>
    <property type="match status" value="1"/>
</dbReference>
<dbReference type="InterPro" id="IPR029149">
    <property type="entry name" value="Creatin/AminoP/Spt16_N"/>
</dbReference>
<gene>
    <name evidence="15" type="ORF">WJX72_011424</name>
</gene>
<dbReference type="FunFam" id="2.30.29.210:FF:000001">
    <property type="entry name" value="FACT complex subunit spt16"/>
    <property type="match status" value="1"/>
</dbReference>
<protein>
    <recommendedName>
        <fullName evidence="10">FACT complex subunit</fullName>
    </recommendedName>
</protein>
<dbReference type="GO" id="GO:0031491">
    <property type="term" value="F:nucleosome binding"/>
    <property type="evidence" value="ECO:0007669"/>
    <property type="project" value="TreeGrafter"/>
</dbReference>
<evidence type="ECO:0000256" key="5">
    <source>
        <dbReference type="ARBA" id="ARBA00023015"/>
    </source>
</evidence>
<dbReference type="Pfam" id="PF08512">
    <property type="entry name" value="Rttp106-like_middle"/>
    <property type="match status" value="1"/>
</dbReference>
<dbReference type="GO" id="GO:0006281">
    <property type="term" value="P:DNA repair"/>
    <property type="evidence" value="ECO:0007669"/>
    <property type="project" value="UniProtKB-UniRule"/>
</dbReference>
<proteinExistence type="inferred from homology"/>
<dbReference type="InterPro" id="IPR013719">
    <property type="entry name" value="RTT106/SPT16-like_middle_dom"/>
</dbReference>
<dbReference type="Pfam" id="PF14826">
    <property type="entry name" value="FACT-Spt16_Nlob"/>
    <property type="match status" value="1"/>
</dbReference>
<evidence type="ECO:0000256" key="7">
    <source>
        <dbReference type="ARBA" id="ARBA00023163"/>
    </source>
</evidence>
<dbReference type="GO" id="GO:0035101">
    <property type="term" value="C:FACT complex"/>
    <property type="evidence" value="ECO:0007669"/>
    <property type="project" value="UniProtKB-UniRule"/>
</dbReference>
<evidence type="ECO:0000259" key="12">
    <source>
        <dbReference type="SMART" id="SM01285"/>
    </source>
</evidence>
<keyword evidence="2 10" id="KW-0158">Chromosome</keyword>
<evidence type="ECO:0000256" key="4">
    <source>
        <dbReference type="ARBA" id="ARBA00022763"/>
    </source>
</evidence>
<keyword evidence="3 10" id="KW-0235">DNA replication</keyword>
<evidence type="ECO:0000313" key="16">
    <source>
        <dbReference type="Proteomes" id="UP001489004"/>
    </source>
</evidence>
<dbReference type="FunFam" id="2.30.29.150:FF:000004">
    <property type="entry name" value="FACT complex subunit SPT16"/>
    <property type="match status" value="1"/>
</dbReference>
<dbReference type="Pfam" id="PF00557">
    <property type="entry name" value="Peptidase_M24"/>
    <property type="match status" value="1"/>
</dbReference>
<evidence type="ECO:0000256" key="2">
    <source>
        <dbReference type="ARBA" id="ARBA00022454"/>
    </source>
</evidence>
<feature type="region of interest" description="Disordered" evidence="11">
    <location>
        <begin position="460"/>
        <end position="481"/>
    </location>
</feature>
<dbReference type="Gene3D" id="2.30.29.150">
    <property type="match status" value="1"/>
</dbReference>
<dbReference type="PANTHER" id="PTHR13980:SF15">
    <property type="entry name" value="FACT COMPLEX SUBUNIT SPT16"/>
    <property type="match status" value="1"/>
</dbReference>
<dbReference type="InterPro" id="IPR011993">
    <property type="entry name" value="PH-like_dom_sf"/>
</dbReference>
<evidence type="ECO:0000256" key="1">
    <source>
        <dbReference type="ARBA" id="ARBA00010779"/>
    </source>
</evidence>
<feature type="domain" description="FACT complex subunit SPT16 N-terminal lobe" evidence="12">
    <location>
        <begin position="5"/>
        <end position="162"/>
    </location>
</feature>
<dbReference type="Pfam" id="PF08644">
    <property type="entry name" value="SPT16"/>
    <property type="match status" value="1"/>
</dbReference>
<dbReference type="FunFam" id="2.30.29.30:FF:000017">
    <property type="entry name" value="FACT complex subunit SPT16"/>
    <property type="match status" value="1"/>
</dbReference>
<dbReference type="InterPro" id="IPR048969">
    <property type="entry name" value="FACT_SPT16_C"/>
</dbReference>
<comment type="subunit">
    <text evidence="10">Component of the FACT complex.</text>
</comment>
<dbReference type="SUPFAM" id="SSF55920">
    <property type="entry name" value="Creatinase/aminopeptidase"/>
    <property type="match status" value="1"/>
</dbReference>
<dbReference type="InterPro" id="IPR013953">
    <property type="entry name" value="FACT_SPT16_M"/>
</dbReference>
<evidence type="ECO:0000256" key="6">
    <source>
        <dbReference type="ARBA" id="ARBA00023054"/>
    </source>
</evidence>
<keyword evidence="8 10" id="KW-0234">DNA repair</keyword>
<accession>A0AAW1QT05</accession>
<comment type="function">
    <text evidence="10">Component of the FACT complex, a general chromatin factor that acts to reorganize nucleosomes. The FACT complex is involved in multiple processes that require DNA as a template such as mRNA elongation, DNA replication and DNA repair. During transcription elongation the FACT complex acts as a histone chaperone that both destabilizes and restores nucleosomal structure. It facilitates the passage of RNA polymerase II and transcription by promoting the dissociation of one histone H2A-H2B dimer from the nucleosome, then subsequently promotes the reestablishment of the nucleosome following the passage of RNA polymerase II.</text>
</comment>
<name>A0AAW1QT05_9CHLO</name>